<evidence type="ECO:0000313" key="1">
    <source>
        <dbReference type="EMBL" id="GFQ84423.1"/>
    </source>
</evidence>
<protein>
    <submittedName>
        <fullName evidence="1">Uncharacterized protein</fullName>
    </submittedName>
</protein>
<gene>
    <name evidence="1" type="ORF">TNCT_77191</name>
</gene>
<evidence type="ECO:0000313" key="2">
    <source>
        <dbReference type="Proteomes" id="UP000887116"/>
    </source>
</evidence>
<proteinExistence type="predicted"/>
<comment type="caution">
    <text evidence="1">The sequence shown here is derived from an EMBL/GenBank/DDBJ whole genome shotgun (WGS) entry which is preliminary data.</text>
</comment>
<dbReference type="AlphaFoldDB" id="A0A8X6KW06"/>
<dbReference type="Proteomes" id="UP000887116">
    <property type="component" value="Unassembled WGS sequence"/>
</dbReference>
<dbReference type="EMBL" id="BMAO01022797">
    <property type="protein sequence ID" value="GFQ84423.1"/>
    <property type="molecule type" value="Genomic_DNA"/>
</dbReference>
<organism evidence="1 2">
    <name type="scientific">Trichonephila clavata</name>
    <name type="common">Joro spider</name>
    <name type="synonym">Nephila clavata</name>
    <dbReference type="NCBI Taxonomy" id="2740835"/>
    <lineage>
        <taxon>Eukaryota</taxon>
        <taxon>Metazoa</taxon>
        <taxon>Ecdysozoa</taxon>
        <taxon>Arthropoda</taxon>
        <taxon>Chelicerata</taxon>
        <taxon>Arachnida</taxon>
        <taxon>Araneae</taxon>
        <taxon>Araneomorphae</taxon>
        <taxon>Entelegynae</taxon>
        <taxon>Araneoidea</taxon>
        <taxon>Nephilidae</taxon>
        <taxon>Trichonephila</taxon>
    </lineage>
</organism>
<sequence>MTNYVNSKKIDMPLTCSILGFHIRTTLRLYSERYLFRRTSDNSMFVYLLQHLCDSHSFQMAIRNRNRMTRTLDNQETVPGLVDKIPNTSPRNTSNEIKILCNNM</sequence>
<keyword evidence="2" id="KW-1185">Reference proteome</keyword>
<name>A0A8X6KW06_TRICU</name>
<accession>A0A8X6KW06</accession>
<reference evidence="1" key="1">
    <citation type="submission" date="2020-07" db="EMBL/GenBank/DDBJ databases">
        <title>Multicomponent nature underlies the extraordinary mechanical properties of spider dragline silk.</title>
        <authorList>
            <person name="Kono N."/>
            <person name="Nakamura H."/>
            <person name="Mori M."/>
            <person name="Yoshida Y."/>
            <person name="Ohtoshi R."/>
            <person name="Malay A.D."/>
            <person name="Moran D.A.P."/>
            <person name="Tomita M."/>
            <person name="Numata K."/>
            <person name="Arakawa K."/>
        </authorList>
    </citation>
    <scope>NUCLEOTIDE SEQUENCE</scope>
</reference>